<dbReference type="Proteomes" id="UP001278766">
    <property type="component" value="Unassembled WGS sequence"/>
</dbReference>
<evidence type="ECO:0000313" key="2">
    <source>
        <dbReference type="EMBL" id="KAK3290772.1"/>
    </source>
</evidence>
<feature type="compositionally biased region" description="Acidic residues" evidence="1">
    <location>
        <begin position="246"/>
        <end position="256"/>
    </location>
</feature>
<feature type="region of interest" description="Disordered" evidence="1">
    <location>
        <begin position="235"/>
        <end position="256"/>
    </location>
</feature>
<comment type="caution">
    <text evidence="2">The sequence shown here is derived from an EMBL/GenBank/DDBJ whole genome shotgun (WGS) entry which is preliminary data.</text>
</comment>
<dbReference type="PRINTS" id="PR01217">
    <property type="entry name" value="PRICHEXTENSN"/>
</dbReference>
<sequence length="256" mass="27972">MGCLLSRPKKHKSKASGQTMRDSEALRRRISLNKETLDRVLQRLGHPTTQQATRKSTHPEQQAQQTRAPSPTATPLPTGTPFPTTTPTWGPTPSSPFHTSTSTHQEAATPTTPQAPAKAIDTNKPLPPIPPTPTTPPTPSTNPTPTRTPTPTTPTPTRLQSQQQQQQQQQQRAHIEQHRQHTLRILESRGAPRPARLHRKRVPSIILRRRIERGARGARALGRVDGMRMGVDGMRMPGGVVRGDGDGDADGGEGWG</sequence>
<proteinExistence type="predicted"/>
<feature type="compositionally biased region" description="Pro residues" evidence="1">
    <location>
        <begin position="125"/>
        <end position="154"/>
    </location>
</feature>
<evidence type="ECO:0000256" key="1">
    <source>
        <dbReference type="SAM" id="MobiDB-lite"/>
    </source>
</evidence>
<reference evidence="2" key="1">
    <citation type="journal article" date="2023" name="Mol. Phylogenet. Evol.">
        <title>Genome-scale phylogeny and comparative genomics of the fungal order Sordariales.</title>
        <authorList>
            <person name="Hensen N."/>
            <person name="Bonometti L."/>
            <person name="Westerberg I."/>
            <person name="Brannstrom I.O."/>
            <person name="Guillou S."/>
            <person name="Cros-Aarteil S."/>
            <person name="Calhoun S."/>
            <person name="Haridas S."/>
            <person name="Kuo A."/>
            <person name="Mondo S."/>
            <person name="Pangilinan J."/>
            <person name="Riley R."/>
            <person name="LaButti K."/>
            <person name="Andreopoulos B."/>
            <person name="Lipzen A."/>
            <person name="Chen C."/>
            <person name="Yan M."/>
            <person name="Daum C."/>
            <person name="Ng V."/>
            <person name="Clum A."/>
            <person name="Steindorff A."/>
            <person name="Ohm R.A."/>
            <person name="Martin F."/>
            <person name="Silar P."/>
            <person name="Natvig D.O."/>
            <person name="Lalanne C."/>
            <person name="Gautier V."/>
            <person name="Ament-Velasquez S.L."/>
            <person name="Kruys A."/>
            <person name="Hutchinson M.I."/>
            <person name="Powell A.J."/>
            <person name="Barry K."/>
            <person name="Miller A.N."/>
            <person name="Grigoriev I.V."/>
            <person name="Debuchy R."/>
            <person name="Gladieux P."/>
            <person name="Hiltunen Thoren M."/>
            <person name="Johannesson H."/>
        </authorList>
    </citation>
    <scope>NUCLEOTIDE SEQUENCE</scope>
    <source>
        <strain evidence="2">CBS 168.71</strain>
    </source>
</reference>
<feature type="compositionally biased region" description="Polar residues" evidence="1">
    <location>
        <begin position="47"/>
        <end position="65"/>
    </location>
</feature>
<keyword evidence="3" id="KW-1185">Reference proteome</keyword>
<protein>
    <submittedName>
        <fullName evidence="2">Uncharacterized protein</fullName>
    </submittedName>
</protein>
<feature type="compositionally biased region" description="Low complexity" evidence="1">
    <location>
        <begin position="155"/>
        <end position="171"/>
    </location>
</feature>
<gene>
    <name evidence="2" type="ORF">B0H64DRAFT_479057</name>
</gene>
<dbReference type="EMBL" id="JAUEPN010000012">
    <property type="protein sequence ID" value="KAK3290772.1"/>
    <property type="molecule type" value="Genomic_DNA"/>
</dbReference>
<evidence type="ECO:0000313" key="3">
    <source>
        <dbReference type="Proteomes" id="UP001278766"/>
    </source>
</evidence>
<name>A0AAE0H6H6_9PEZI</name>
<organism evidence="2 3">
    <name type="scientific">Chaetomium fimeti</name>
    <dbReference type="NCBI Taxonomy" id="1854472"/>
    <lineage>
        <taxon>Eukaryota</taxon>
        <taxon>Fungi</taxon>
        <taxon>Dikarya</taxon>
        <taxon>Ascomycota</taxon>
        <taxon>Pezizomycotina</taxon>
        <taxon>Sordariomycetes</taxon>
        <taxon>Sordariomycetidae</taxon>
        <taxon>Sordariales</taxon>
        <taxon>Chaetomiaceae</taxon>
        <taxon>Chaetomium</taxon>
    </lineage>
</organism>
<dbReference type="GeneID" id="87845232"/>
<dbReference type="AlphaFoldDB" id="A0AAE0H6H6"/>
<feature type="region of interest" description="Disordered" evidence="1">
    <location>
        <begin position="1"/>
        <end position="179"/>
    </location>
</feature>
<accession>A0AAE0H6H6</accession>
<dbReference type="RefSeq" id="XP_062654286.1">
    <property type="nucleotide sequence ID" value="XM_062808284.1"/>
</dbReference>
<reference evidence="2" key="2">
    <citation type="submission" date="2023-06" db="EMBL/GenBank/DDBJ databases">
        <authorList>
            <consortium name="Lawrence Berkeley National Laboratory"/>
            <person name="Haridas S."/>
            <person name="Hensen N."/>
            <person name="Bonometti L."/>
            <person name="Westerberg I."/>
            <person name="Brannstrom I.O."/>
            <person name="Guillou S."/>
            <person name="Cros-Aarteil S."/>
            <person name="Calhoun S."/>
            <person name="Kuo A."/>
            <person name="Mondo S."/>
            <person name="Pangilinan J."/>
            <person name="Riley R."/>
            <person name="Labutti K."/>
            <person name="Andreopoulos B."/>
            <person name="Lipzen A."/>
            <person name="Chen C."/>
            <person name="Yanf M."/>
            <person name="Daum C."/>
            <person name="Ng V."/>
            <person name="Clum A."/>
            <person name="Steindorff A."/>
            <person name="Ohm R."/>
            <person name="Martin F."/>
            <person name="Silar P."/>
            <person name="Natvig D."/>
            <person name="Lalanne C."/>
            <person name="Gautier V."/>
            <person name="Ament-Velasquez S.L."/>
            <person name="Kruys A."/>
            <person name="Hutchinson M.I."/>
            <person name="Powell A.J."/>
            <person name="Barry K."/>
            <person name="Miller A.N."/>
            <person name="Grigoriev I.V."/>
            <person name="Debuchy R."/>
            <person name="Gladieux P."/>
            <person name="Thoren M.H."/>
            <person name="Johannesson H."/>
        </authorList>
    </citation>
    <scope>NUCLEOTIDE SEQUENCE</scope>
    <source>
        <strain evidence="2">CBS 168.71</strain>
    </source>
</reference>
<feature type="compositionally biased region" description="Low complexity" evidence="1">
    <location>
        <begin position="81"/>
        <end position="119"/>
    </location>
</feature>